<evidence type="ECO:0000313" key="2">
    <source>
        <dbReference type="Proteomes" id="UP001159363"/>
    </source>
</evidence>
<evidence type="ECO:0000313" key="1">
    <source>
        <dbReference type="EMBL" id="KAJ8884537.1"/>
    </source>
</evidence>
<proteinExistence type="predicted"/>
<keyword evidence="2" id="KW-1185">Reference proteome</keyword>
<organism evidence="1 2">
    <name type="scientific">Dryococelus australis</name>
    <dbReference type="NCBI Taxonomy" id="614101"/>
    <lineage>
        <taxon>Eukaryota</taxon>
        <taxon>Metazoa</taxon>
        <taxon>Ecdysozoa</taxon>
        <taxon>Arthropoda</taxon>
        <taxon>Hexapoda</taxon>
        <taxon>Insecta</taxon>
        <taxon>Pterygota</taxon>
        <taxon>Neoptera</taxon>
        <taxon>Polyneoptera</taxon>
        <taxon>Phasmatodea</taxon>
        <taxon>Verophasmatodea</taxon>
        <taxon>Anareolatae</taxon>
        <taxon>Phasmatidae</taxon>
        <taxon>Eurycanthinae</taxon>
        <taxon>Dryococelus</taxon>
    </lineage>
</organism>
<reference evidence="1 2" key="1">
    <citation type="submission" date="2023-02" db="EMBL/GenBank/DDBJ databases">
        <title>LHISI_Scaffold_Assembly.</title>
        <authorList>
            <person name="Stuart O.P."/>
            <person name="Cleave R."/>
            <person name="Magrath M.J.L."/>
            <person name="Mikheyev A.S."/>
        </authorList>
    </citation>
    <scope>NUCLEOTIDE SEQUENCE [LARGE SCALE GENOMIC DNA]</scope>
    <source>
        <strain evidence="1">Daus_M_001</strain>
        <tissue evidence="1">Leg muscle</tissue>
    </source>
</reference>
<name>A0ABQ9HJM8_9NEOP</name>
<accession>A0ABQ9HJM8</accession>
<protein>
    <submittedName>
        <fullName evidence="1">Uncharacterized protein</fullName>
    </submittedName>
</protein>
<dbReference type="EMBL" id="JARBHB010000005">
    <property type="protein sequence ID" value="KAJ8884537.1"/>
    <property type="molecule type" value="Genomic_DNA"/>
</dbReference>
<sequence length="393" mass="43836">MTGVKLLYARHSTLEHLLQNAGVLGREYKWIGGNPGSTKANKHREIPSELRRHRHRRSIETDLRILYEICQEHDIACSLNKGLEIRHLVNKIFVEKVEEICDSQFARLGIKHPHSVFFKIIGQLKVGNGCEKQGDSGERRQIQPDVDIGTCLKALQQQNNISKYTSELQVNRHLARHPAAVGPASCRQPSGHFRHKTAGRHHLAGVSGIRQRAGIIWQDGPASSGRSFRHKTAGRHHLAGVSGIRQRAGIIWPEYGDLSLLEWAAAVKGRRVLGAISHTCKIHLYGIRSARPTRRGKIFDHRNYLNVALYRSVWRSARVVVSHLGVLGSITCGVAPGFSHPGIVPDDATSRRVFSGISRSPHLYIPTLLHFHHNLLSPALKTSLKGARISPLH</sequence>
<gene>
    <name evidence="1" type="ORF">PR048_016394</name>
</gene>
<comment type="caution">
    <text evidence="1">The sequence shown here is derived from an EMBL/GenBank/DDBJ whole genome shotgun (WGS) entry which is preliminary data.</text>
</comment>
<dbReference type="Proteomes" id="UP001159363">
    <property type="component" value="Chromosome 4"/>
</dbReference>